<evidence type="ECO:0000256" key="1">
    <source>
        <dbReference type="SAM" id="SignalP"/>
    </source>
</evidence>
<dbReference type="SMART" id="SM00758">
    <property type="entry name" value="PA14"/>
    <property type="match status" value="1"/>
</dbReference>
<dbReference type="PANTHER" id="PTHR10151">
    <property type="entry name" value="ECTONUCLEOTIDE PYROPHOSPHATASE/PHOSPHODIESTERASE"/>
    <property type="match status" value="1"/>
</dbReference>
<dbReference type="Gene3D" id="3.40.720.10">
    <property type="entry name" value="Alkaline Phosphatase, subunit A"/>
    <property type="match status" value="1"/>
</dbReference>
<dbReference type="AlphaFoldDB" id="A0A290MV50"/>
<dbReference type="Proteomes" id="UP000217311">
    <property type="component" value="Chromosome"/>
</dbReference>
<dbReference type="GO" id="GO:0016787">
    <property type="term" value="F:hydrolase activity"/>
    <property type="evidence" value="ECO:0007669"/>
    <property type="project" value="UniProtKB-ARBA"/>
</dbReference>
<accession>A0A290MV50</accession>
<dbReference type="PROSITE" id="PS51820">
    <property type="entry name" value="PA14"/>
    <property type="match status" value="1"/>
</dbReference>
<dbReference type="InterPro" id="IPR059177">
    <property type="entry name" value="GH29D-like_dom"/>
</dbReference>
<gene>
    <name evidence="3" type="ORF">CA606_11195</name>
</gene>
<dbReference type="InterPro" id="IPR017850">
    <property type="entry name" value="Alkaline_phosphatase_core_sf"/>
</dbReference>
<feature type="chain" id="PRO_5012561275" evidence="1">
    <location>
        <begin position="23"/>
        <end position="559"/>
    </location>
</feature>
<dbReference type="InterPro" id="IPR002591">
    <property type="entry name" value="Phosphodiest/P_Trfase"/>
</dbReference>
<dbReference type="Gene3D" id="3.90.182.10">
    <property type="entry name" value="Toxin - Anthrax Protective Antigen,domain 1"/>
    <property type="match status" value="1"/>
</dbReference>
<evidence type="ECO:0000313" key="3">
    <source>
        <dbReference type="EMBL" id="ATC32848.1"/>
    </source>
</evidence>
<dbReference type="CDD" id="cd00016">
    <property type="entry name" value="ALP_like"/>
    <property type="match status" value="1"/>
</dbReference>
<protein>
    <submittedName>
        <fullName evidence="3">Phosphodiesterase</fullName>
    </submittedName>
</protein>
<feature type="signal peptide" evidence="1">
    <location>
        <begin position="1"/>
        <end position="22"/>
    </location>
</feature>
<dbReference type="RefSeq" id="WP_096052250.1">
    <property type="nucleotide sequence ID" value="NZ_CP023315.3"/>
</dbReference>
<evidence type="ECO:0000259" key="2">
    <source>
        <dbReference type="PROSITE" id="PS51820"/>
    </source>
</evidence>
<dbReference type="SUPFAM" id="SSF53649">
    <property type="entry name" value="Alkaline phosphatase-like"/>
    <property type="match status" value="1"/>
</dbReference>
<dbReference type="InterPro" id="IPR037524">
    <property type="entry name" value="PA14/GLEYA"/>
</dbReference>
<organism evidence="3 4">
    <name type="scientific">Caulobacter vibrioides</name>
    <name type="common">Caulobacter crescentus</name>
    <dbReference type="NCBI Taxonomy" id="155892"/>
    <lineage>
        <taxon>Bacteria</taxon>
        <taxon>Pseudomonadati</taxon>
        <taxon>Pseudomonadota</taxon>
        <taxon>Alphaproteobacteria</taxon>
        <taxon>Caulobacterales</taxon>
        <taxon>Caulobacteraceae</taxon>
        <taxon>Caulobacter</taxon>
    </lineage>
</organism>
<dbReference type="PANTHER" id="PTHR10151:SF120">
    <property type="entry name" value="BIS(5'-ADENOSYL)-TRIPHOSPHATASE"/>
    <property type="match status" value="1"/>
</dbReference>
<sequence>MKAAFRPLALILTLLAATSAQARLAPETARRAAPAEHVIIIGVDGMSPDGVEKADTPTMRAMMKQGSWSLRARGVMPTTSAANWASMITGAGPEQHGVTSNDWNVGEFNFPTAVIGTGGFYPSIFQVLREQNPTWEIGSIYHWDGFGNLYDRRFVSYDRRAETEDETTDLAVRYIQDKRPKFLFVHLDHVDHAGHAYGHGTPKYYDSVAKADRLIERIRQATVAAGIADRTVILISSDHGGVGKGHGGETLAELEIPWIAYGAPVQPGRQLNLPINTFDTPATAAWLLGAQPPYAWIGRPVTPIGKGAPMPPQTYMLSSSYAAPVIEPAGDGNTPPGGLFVDRNARLTLRNPNTVGEIRYTLDGSTPTAASPRYAAPVEITRNTIVRTGLFVDGKAASATATGYFRIVRQDAAQPRGVTYKTYLLPEPAVRLPDFSRLQPASSGVTLDVALAGVPLPREDNVAVVFEGDLRIDTAGTYRFALASDDGSKLYVDGKAVVDNDGDHGVITAKGEITLQPGRHALRVEYFNGGGGAWLGTYFEGPGLPRQFIDPNLLTPAAR</sequence>
<dbReference type="Pfam" id="PF07691">
    <property type="entry name" value="PA14"/>
    <property type="match status" value="1"/>
</dbReference>
<dbReference type="InterPro" id="IPR011658">
    <property type="entry name" value="PA14_dom"/>
</dbReference>
<keyword evidence="1" id="KW-0732">Signal</keyword>
<name>A0A290MV50_CAUVI</name>
<dbReference type="Pfam" id="PF13290">
    <property type="entry name" value="CHB_HEX_C_1"/>
    <property type="match status" value="1"/>
</dbReference>
<proteinExistence type="predicted"/>
<feature type="domain" description="PA14" evidence="2">
    <location>
        <begin position="413"/>
        <end position="553"/>
    </location>
</feature>
<dbReference type="Pfam" id="PF01663">
    <property type="entry name" value="Phosphodiest"/>
    <property type="match status" value="1"/>
</dbReference>
<reference evidence="4" key="1">
    <citation type="submission" date="2017-09" db="EMBL/GenBank/DDBJ databases">
        <title>Genome evolution observed in wild isolates of Caulobacter crescentus.</title>
        <authorList>
            <person name="Ely B."/>
            <person name="Wilson K."/>
            <person name="Scott D."/>
        </authorList>
    </citation>
    <scope>NUCLEOTIDE SEQUENCE [LARGE SCALE GENOMIC DNA]</scope>
    <source>
        <strain evidence="4">CB13b1a</strain>
    </source>
</reference>
<dbReference type="SUPFAM" id="SSF56988">
    <property type="entry name" value="Anthrax protective antigen"/>
    <property type="match status" value="1"/>
</dbReference>
<evidence type="ECO:0000313" key="4">
    <source>
        <dbReference type="Proteomes" id="UP000217311"/>
    </source>
</evidence>
<dbReference type="EMBL" id="CP023315">
    <property type="protein sequence ID" value="ATC32848.1"/>
    <property type="molecule type" value="Genomic_DNA"/>
</dbReference>